<dbReference type="AlphaFoldDB" id="A0A225UGY3"/>
<feature type="region of interest" description="Disordered" evidence="1">
    <location>
        <begin position="1"/>
        <end position="35"/>
    </location>
</feature>
<gene>
    <name evidence="2" type="ORF">PHMEG_00039419</name>
</gene>
<proteinExistence type="predicted"/>
<evidence type="ECO:0000313" key="3">
    <source>
        <dbReference type="Proteomes" id="UP000198211"/>
    </source>
</evidence>
<dbReference type="EMBL" id="NBNE01019389">
    <property type="protein sequence ID" value="OWY91836.1"/>
    <property type="molecule type" value="Genomic_DNA"/>
</dbReference>
<feature type="compositionally biased region" description="Polar residues" evidence="1">
    <location>
        <begin position="1"/>
        <end position="23"/>
    </location>
</feature>
<evidence type="ECO:0000256" key="1">
    <source>
        <dbReference type="SAM" id="MobiDB-lite"/>
    </source>
</evidence>
<comment type="caution">
    <text evidence="2">The sequence shown here is derived from an EMBL/GenBank/DDBJ whole genome shotgun (WGS) entry which is preliminary data.</text>
</comment>
<protein>
    <submittedName>
        <fullName evidence="2">Uncharacterized protein</fullName>
    </submittedName>
</protein>
<accession>A0A225UGY3</accession>
<organism evidence="2 3">
    <name type="scientific">Phytophthora megakarya</name>
    <dbReference type="NCBI Taxonomy" id="4795"/>
    <lineage>
        <taxon>Eukaryota</taxon>
        <taxon>Sar</taxon>
        <taxon>Stramenopiles</taxon>
        <taxon>Oomycota</taxon>
        <taxon>Peronosporomycetes</taxon>
        <taxon>Peronosporales</taxon>
        <taxon>Peronosporaceae</taxon>
        <taxon>Phytophthora</taxon>
    </lineage>
</organism>
<keyword evidence="3" id="KW-1185">Reference proteome</keyword>
<dbReference type="OrthoDB" id="129931at2759"/>
<dbReference type="Proteomes" id="UP000198211">
    <property type="component" value="Unassembled WGS sequence"/>
</dbReference>
<reference evidence="3" key="1">
    <citation type="submission" date="2017-03" db="EMBL/GenBank/DDBJ databases">
        <title>Phytopthora megakarya and P. palmivora, two closely related causual agents of cacao black pod achieved similar genome size and gene model numbers by different mechanisms.</title>
        <authorList>
            <person name="Ali S."/>
            <person name="Shao J."/>
            <person name="Larry D.J."/>
            <person name="Kronmiller B."/>
            <person name="Shen D."/>
            <person name="Strem M.D."/>
            <person name="Melnick R.L."/>
            <person name="Guiltinan M.J."/>
            <person name="Tyler B.M."/>
            <person name="Meinhardt L.W."/>
            <person name="Bailey B.A."/>
        </authorList>
    </citation>
    <scope>NUCLEOTIDE SEQUENCE [LARGE SCALE GENOMIC DNA]</scope>
    <source>
        <strain evidence="3">zdho120</strain>
    </source>
</reference>
<evidence type="ECO:0000313" key="2">
    <source>
        <dbReference type="EMBL" id="OWY91836.1"/>
    </source>
</evidence>
<sequence>MEASAVSTTSPRSSTHVPVSTEQHVGAEDPSQNGEFDVLNSDCEDTETEICFVDDDEEIERTLRTNAEEESIFQDDEDEVTCIETGESEDEVDQCYGMERKTSTPSANTEEVTTGSQTETILPLAEVPVHESGEWNVLEKSDMVAFANGEENMEAMREDGWNLGKCVFDAEADNPVSYNMRYNMI</sequence>
<name>A0A225UGY3_9STRA</name>